<dbReference type="InterPro" id="IPR001660">
    <property type="entry name" value="SAM"/>
</dbReference>
<accession>G3TI55</accession>
<dbReference type="PROSITE" id="PS50105">
    <property type="entry name" value="SAM_DOMAIN"/>
    <property type="match status" value="1"/>
</dbReference>
<dbReference type="AlphaFoldDB" id="G3TI55"/>
<evidence type="ECO:0000313" key="12">
    <source>
        <dbReference type="Ensembl" id="ENSLAFP00000014310.2"/>
    </source>
</evidence>
<dbReference type="InParanoid" id="G3TI55"/>
<dbReference type="InterPro" id="IPR013761">
    <property type="entry name" value="SAM/pointed_sf"/>
</dbReference>
<keyword evidence="7" id="KW-0539">Nucleus</keyword>
<dbReference type="SMART" id="SM00454">
    <property type="entry name" value="SAM"/>
    <property type="match status" value="1"/>
</dbReference>
<dbReference type="InterPro" id="IPR047531">
    <property type="entry name" value="SAM_Scm-like"/>
</dbReference>
<evidence type="ECO:0000256" key="8">
    <source>
        <dbReference type="ARBA" id="ARBA00037060"/>
    </source>
</evidence>
<organism evidence="12 13">
    <name type="scientific">Loxodonta africana</name>
    <name type="common">African elephant</name>
    <dbReference type="NCBI Taxonomy" id="9785"/>
    <lineage>
        <taxon>Eukaryota</taxon>
        <taxon>Metazoa</taxon>
        <taxon>Chordata</taxon>
        <taxon>Craniata</taxon>
        <taxon>Vertebrata</taxon>
        <taxon>Euteleostomi</taxon>
        <taxon>Mammalia</taxon>
        <taxon>Eutheria</taxon>
        <taxon>Afrotheria</taxon>
        <taxon>Proboscidea</taxon>
        <taxon>Elephantidae</taxon>
        <taxon>Loxodonta</taxon>
    </lineage>
</organism>
<dbReference type="PANTHER" id="PTHR47305:SF2">
    <property type="entry name" value="SAM DOMAIN-CONTAINING PROTEIN"/>
    <property type="match status" value="1"/>
</dbReference>
<dbReference type="GeneTree" id="ENSGT00940000164165"/>
<keyword evidence="5" id="KW-0805">Transcription regulation</keyword>
<evidence type="ECO:0000256" key="4">
    <source>
        <dbReference type="ARBA" id="ARBA00022553"/>
    </source>
</evidence>
<dbReference type="Pfam" id="PF00536">
    <property type="entry name" value="SAM_1"/>
    <property type="match status" value="1"/>
</dbReference>
<evidence type="ECO:0000256" key="2">
    <source>
        <dbReference type="ARBA" id="ARBA00008469"/>
    </source>
</evidence>
<evidence type="ECO:0000259" key="11">
    <source>
        <dbReference type="PROSITE" id="PS50105"/>
    </source>
</evidence>
<dbReference type="GO" id="GO:0005634">
    <property type="term" value="C:nucleus"/>
    <property type="evidence" value="ECO:0007669"/>
    <property type="project" value="UniProtKB-SubCell"/>
</dbReference>
<evidence type="ECO:0000256" key="7">
    <source>
        <dbReference type="ARBA" id="ARBA00023242"/>
    </source>
</evidence>
<dbReference type="OMA" id="TIFYAYE"/>
<dbReference type="SUPFAM" id="SSF47769">
    <property type="entry name" value="SAM/Pointed domain"/>
    <property type="match status" value="1"/>
</dbReference>
<evidence type="ECO:0000256" key="3">
    <source>
        <dbReference type="ARBA" id="ARBA00022491"/>
    </source>
</evidence>
<dbReference type="Gene3D" id="1.10.150.50">
    <property type="entry name" value="Transcription Factor, Ets-1"/>
    <property type="match status" value="1"/>
</dbReference>
<comment type="similarity">
    <text evidence="2">Belongs to the SCM family.</text>
</comment>
<sequence>KMSSCSSDNGVIRTRIPGYEDDNTILYAFEPNNANANKENGVSDKSYNEEQQKSIQDILTHCQVICDAIQKLDKKFDVIHGKVSKIHRFHAKILWQNRKPLGYTHRNYSYLLTKKLKYQKMRKKGPPAVFNYPESYSPTLPVERQESNSQPNCEGAPFQSEAPTEVEQPVYEEQDRGLIRSPPAPSVFSTRSYQSYYTPEDAVPGPSVMPCFSSPKVPSTSSIFSPSRPAVAIPEVTSSPIGSDFSGRKQNYFRDPSGWSVDDVIQFVRQIDPQTSMAIIEVFRQHDIDGKALLLLKSDTMMKYMGLKLGTAVKLSHYIERLKQDNYLSS</sequence>
<evidence type="ECO:0000256" key="10">
    <source>
        <dbReference type="SAM" id="MobiDB-lite"/>
    </source>
</evidence>
<dbReference type="PANTHER" id="PTHR47305">
    <property type="entry name" value="BEN DOMAIN-CONTAINING PROTEIN 2"/>
    <property type="match status" value="1"/>
</dbReference>
<dbReference type="STRING" id="9785.ENSLAFP00000014310"/>
<dbReference type="Ensembl" id="ENSLAFT00000017070.2">
    <property type="protein sequence ID" value="ENSLAFP00000014310.2"/>
    <property type="gene ID" value="ENSLAFG00000017074.2"/>
</dbReference>
<reference evidence="12" key="3">
    <citation type="submission" date="2025-09" db="UniProtKB">
        <authorList>
            <consortium name="Ensembl"/>
        </authorList>
    </citation>
    <scope>IDENTIFICATION</scope>
    <source>
        <strain evidence="12">Isolate ISIS603380</strain>
    </source>
</reference>
<proteinExistence type="inferred from homology"/>
<keyword evidence="13" id="KW-1185">Reference proteome</keyword>
<evidence type="ECO:0000256" key="9">
    <source>
        <dbReference type="ARBA" id="ARBA00040639"/>
    </source>
</evidence>
<keyword evidence="3" id="KW-0678">Repressor</keyword>
<dbReference type="FunCoup" id="G3TI55">
    <property type="interactions" value="4"/>
</dbReference>
<dbReference type="Proteomes" id="UP000007646">
    <property type="component" value="Unassembled WGS sequence"/>
</dbReference>
<feature type="domain" description="SAM" evidence="11">
    <location>
        <begin position="259"/>
        <end position="325"/>
    </location>
</feature>
<dbReference type="eggNOG" id="KOG3766">
    <property type="taxonomic scope" value="Eukaryota"/>
</dbReference>
<evidence type="ECO:0000313" key="13">
    <source>
        <dbReference type="Proteomes" id="UP000007646"/>
    </source>
</evidence>
<comment type="subcellular location">
    <subcellularLocation>
        <location evidence="1">Nucleus</location>
    </subcellularLocation>
</comment>
<dbReference type="HOGENOM" id="CLU_964843_0_0_1"/>
<dbReference type="CDD" id="cd09578">
    <property type="entry name" value="SAM_Scm"/>
    <property type="match status" value="1"/>
</dbReference>
<evidence type="ECO:0000256" key="6">
    <source>
        <dbReference type="ARBA" id="ARBA00023163"/>
    </source>
</evidence>
<keyword evidence="6" id="KW-0804">Transcription</keyword>
<name>G3TI55_LOXAF</name>
<feature type="region of interest" description="Disordered" evidence="10">
    <location>
        <begin position="140"/>
        <end position="184"/>
    </location>
</feature>
<comment type="function">
    <text evidence="8">Putative Polycomb group (PcG) protein. PcG proteins act by forming multiprotein complexes, which are required to maintain the transcriptionally repressive state of homeotic genes throughout development. May be involved in spermatogenesis during sexual maturation.</text>
</comment>
<evidence type="ECO:0000256" key="1">
    <source>
        <dbReference type="ARBA" id="ARBA00004123"/>
    </source>
</evidence>
<keyword evidence="4" id="KW-0597">Phosphoprotein</keyword>
<reference evidence="12 13" key="1">
    <citation type="submission" date="2009-06" db="EMBL/GenBank/DDBJ databases">
        <title>The Genome Sequence of Loxodonta africana (African elephant).</title>
        <authorList>
            <person name="Di Palma F."/>
            <person name="Heiman D."/>
            <person name="Young S."/>
            <person name="Johnson J."/>
            <person name="Lander E.S."/>
            <person name="Lindblad-Toh K."/>
        </authorList>
    </citation>
    <scope>NUCLEOTIDE SEQUENCE [LARGE SCALE GENOMIC DNA]</scope>
    <source>
        <strain evidence="12 13">Isolate ISIS603380</strain>
    </source>
</reference>
<reference evidence="12" key="2">
    <citation type="submission" date="2025-08" db="UniProtKB">
        <authorList>
            <consortium name="Ensembl"/>
        </authorList>
    </citation>
    <scope>IDENTIFICATION</scope>
    <source>
        <strain evidence="12">Isolate ISIS603380</strain>
    </source>
</reference>
<evidence type="ECO:0000256" key="5">
    <source>
        <dbReference type="ARBA" id="ARBA00023015"/>
    </source>
</evidence>
<protein>
    <recommendedName>
        <fullName evidence="9">Sex comb on midleg-like protein 1</fullName>
    </recommendedName>
</protein>